<dbReference type="PROSITE" id="PS51891">
    <property type="entry name" value="CENP_V_GFA"/>
    <property type="match status" value="1"/>
</dbReference>
<dbReference type="Proteomes" id="UP000809621">
    <property type="component" value="Unassembled WGS sequence"/>
</dbReference>
<organism evidence="6 7">
    <name type="scientific">Vibrio ulleungensis</name>
    <dbReference type="NCBI Taxonomy" id="2807619"/>
    <lineage>
        <taxon>Bacteria</taxon>
        <taxon>Pseudomonadati</taxon>
        <taxon>Pseudomonadota</taxon>
        <taxon>Gammaproteobacteria</taxon>
        <taxon>Vibrionales</taxon>
        <taxon>Vibrionaceae</taxon>
        <taxon>Vibrio</taxon>
    </lineage>
</organism>
<evidence type="ECO:0000256" key="4">
    <source>
        <dbReference type="ARBA" id="ARBA00023239"/>
    </source>
</evidence>
<keyword evidence="3" id="KW-0862">Zinc</keyword>
<keyword evidence="7" id="KW-1185">Reference proteome</keyword>
<dbReference type="EMBL" id="JAFEUM010000002">
    <property type="protein sequence ID" value="MBM7036010.1"/>
    <property type="molecule type" value="Genomic_DNA"/>
</dbReference>
<dbReference type="SUPFAM" id="SSF51316">
    <property type="entry name" value="Mss4-like"/>
    <property type="match status" value="1"/>
</dbReference>
<feature type="domain" description="CENP-V/GFA" evidence="5">
    <location>
        <begin position="5"/>
        <end position="117"/>
    </location>
</feature>
<dbReference type="Gene3D" id="3.90.1590.10">
    <property type="entry name" value="glutathione-dependent formaldehyde- activating enzyme (gfa)"/>
    <property type="match status" value="1"/>
</dbReference>
<dbReference type="PANTHER" id="PTHR33337">
    <property type="entry name" value="GFA DOMAIN-CONTAINING PROTEIN"/>
    <property type="match status" value="1"/>
</dbReference>
<keyword evidence="2" id="KW-0479">Metal-binding</keyword>
<dbReference type="RefSeq" id="WP_205157621.1">
    <property type="nucleotide sequence ID" value="NZ_JAFEUM010000002.1"/>
</dbReference>
<sequence>MQKPVKGSCQCGQVRYTLHNKPKGVFACHCTECQKLSTAPYSVTAIIAKDDIEFSGKMDEWSRSSDSGNTNSAKFCPNCGNRIYHFNPDDQATVKLKLKPVDSESAHLFEPTAHIWTQEKLDWVDIPKGLKVCPKAFQ</sequence>
<name>A0ABS2HEK3_9VIBR</name>
<evidence type="ECO:0000256" key="2">
    <source>
        <dbReference type="ARBA" id="ARBA00022723"/>
    </source>
</evidence>
<reference evidence="6 7" key="1">
    <citation type="submission" date="2021-02" db="EMBL/GenBank/DDBJ databases">
        <authorList>
            <person name="Park J.-S."/>
        </authorList>
    </citation>
    <scope>NUCLEOTIDE SEQUENCE [LARGE SCALE GENOMIC DNA]</scope>
    <source>
        <strain evidence="6 7">188UL20-2</strain>
    </source>
</reference>
<evidence type="ECO:0000313" key="7">
    <source>
        <dbReference type="Proteomes" id="UP000809621"/>
    </source>
</evidence>
<evidence type="ECO:0000259" key="5">
    <source>
        <dbReference type="PROSITE" id="PS51891"/>
    </source>
</evidence>
<keyword evidence="4" id="KW-0456">Lyase</keyword>
<accession>A0ABS2HEK3</accession>
<protein>
    <submittedName>
        <fullName evidence="6">GFA family protein</fullName>
    </submittedName>
</protein>
<proteinExistence type="inferred from homology"/>
<dbReference type="Pfam" id="PF04828">
    <property type="entry name" value="GFA"/>
    <property type="match status" value="1"/>
</dbReference>
<comment type="caution">
    <text evidence="6">The sequence shown here is derived from an EMBL/GenBank/DDBJ whole genome shotgun (WGS) entry which is preliminary data.</text>
</comment>
<comment type="similarity">
    <text evidence="1">Belongs to the Gfa family.</text>
</comment>
<evidence type="ECO:0000313" key="6">
    <source>
        <dbReference type="EMBL" id="MBM7036010.1"/>
    </source>
</evidence>
<evidence type="ECO:0000256" key="3">
    <source>
        <dbReference type="ARBA" id="ARBA00022833"/>
    </source>
</evidence>
<gene>
    <name evidence="6" type="ORF">JQC93_06265</name>
</gene>
<dbReference type="InterPro" id="IPR011057">
    <property type="entry name" value="Mss4-like_sf"/>
</dbReference>
<dbReference type="PANTHER" id="PTHR33337:SF40">
    <property type="entry name" value="CENP-V_GFA DOMAIN-CONTAINING PROTEIN-RELATED"/>
    <property type="match status" value="1"/>
</dbReference>
<dbReference type="InterPro" id="IPR006913">
    <property type="entry name" value="CENP-V/GFA"/>
</dbReference>
<evidence type="ECO:0000256" key="1">
    <source>
        <dbReference type="ARBA" id="ARBA00005495"/>
    </source>
</evidence>